<evidence type="ECO:0000313" key="3">
    <source>
        <dbReference type="RefSeq" id="XP_033534192.1"/>
    </source>
</evidence>
<dbReference type="AlphaFoldDB" id="A0A6G1G3Q3"/>
<dbReference type="RefSeq" id="XP_033534192.1">
    <property type="nucleotide sequence ID" value="XM_033677538.1"/>
</dbReference>
<protein>
    <recommendedName>
        <fullName evidence="4">DUF3500 domain-containing protein</fullName>
    </recommendedName>
</protein>
<dbReference type="EMBL" id="ML975157">
    <property type="protein sequence ID" value="KAF1812561.1"/>
    <property type="molecule type" value="Genomic_DNA"/>
</dbReference>
<reference evidence="3" key="3">
    <citation type="submission" date="2025-04" db="UniProtKB">
        <authorList>
            <consortium name="RefSeq"/>
        </authorList>
    </citation>
    <scope>IDENTIFICATION</scope>
    <source>
        <strain evidence="3">CBS 781.70</strain>
    </source>
</reference>
<gene>
    <name evidence="1 3" type="ORF">P152DRAFT_435813</name>
</gene>
<keyword evidence="2" id="KW-1185">Reference proteome</keyword>
<organism evidence="1">
    <name type="scientific">Eremomyces bilateralis CBS 781.70</name>
    <dbReference type="NCBI Taxonomy" id="1392243"/>
    <lineage>
        <taxon>Eukaryota</taxon>
        <taxon>Fungi</taxon>
        <taxon>Dikarya</taxon>
        <taxon>Ascomycota</taxon>
        <taxon>Pezizomycotina</taxon>
        <taxon>Dothideomycetes</taxon>
        <taxon>Dothideomycetes incertae sedis</taxon>
        <taxon>Eremomycetales</taxon>
        <taxon>Eremomycetaceae</taxon>
        <taxon>Eremomyces</taxon>
    </lineage>
</organism>
<accession>A0A6G1G3Q3</accession>
<dbReference type="Proteomes" id="UP000504638">
    <property type="component" value="Unplaced"/>
</dbReference>
<reference evidence="3" key="2">
    <citation type="submission" date="2020-04" db="EMBL/GenBank/DDBJ databases">
        <authorList>
            <consortium name="NCBI Genome Project"/>
        </authorList>
    </citation>
    <scope>NUCLEOTIDE SEQUENCE</scope>
    <source>
        <strain evidence="3">CBS 781.70</strain>
    </source>
</reference>
<evidence type="ECO:0008006" key="4">
    <source>
        <dbReference type="Google" id="ProtNLM"/>
    </source>
</evidence>
<dbReference type="InterPro" id="IPR021889">
    <property type="entry name" value="DUF3500"/>
</dbReference>
<proteinExistence type="predicted"/>
<dbReference type="PANTHER" id="PTHR37489:SF1">
    <property type="entry name" value="DUF3500 DOMAIN-CONTAINING PROTEIN"/>
    <property type="match status" value="1"/>
</dbReference>
<dbReference type="OrthoDB" id="4539697at2759"/>
<evidence type="ECO:0000313" key="2">
    <source>
        <dbReference type="Proteomes" id="UP000504638"/>
    </source>
</evidence>
<sequence length="417" mass="47957">MKDESVDTRPTGKYRAYLPDLTSGKFEALPHHDAHTWADEFYKNPFAKKLTETWLKLWEEPYKGLTSDGNLVPNLYEYEDQGVQSETIVTAAEQALTLCTPAESKALTYPVNARQWRSWSNPEIYISKYGLRLDEVSEQLSDAILGIIKATLSPAGYAKLVNAMRANHFLGQLTHGPKVLNQRSYNFILFGEPSADKAWGWNFWGHHVCMCVYLDRRWMMAAPVFIGAEPNEIDEGIWEGTTMMRPEEQLGLALMQSLPDSLKRTAQVYKDPRMEGCEPGRWNEADQRHLCGAFQDNRIVPYEGIRLTAMSESQISLVFSILREMLIYLPDTVWEKRKEQIQKHLQDTWFSWVGGYGDEDPFYYRIQSPVVVVEFDHHSGVFLNNKNPEKYHIHSIQRAPNAGDYGNALRPREARLT</sequence>
<evidence type="ECO:0000313" key="1">
    <source>
        <dbReference type="EMBL" id="KAF1812561.1"/>
    </source>
</evidence>
<name>A0A6G1G3Q3_9PEZI</name>
<dbReference type="GeneID" id="54418108"/>
<reference evidence="1 3" key="1">
    <citation type="submission" date="2020-01" db="EMBL/GenBank/DDBJ databases">
        <authorList>
            <consortium name="DOE Joint Genome Institute"/>
            <person name="Haridas S."/>
            <person name="Albert R."/>
            <person name="Binder M."/>
            <person name="Bloem J."/>
            <person name="Labutti K."/>
            <person name="Salamov A."/>
            <person name="Andreopoulos B."/>
            <person name="Baker S.E."/>
            <person name="Barry K."/>
            <person name="Bills G."/>
            <person name="Bluhm B.H."/>
            <person name="Cannon C."/>
            <person name="Castanera R."/>
            <person name="Culley D.E."/>
            <person name="Daum C."/>
            <person name="Ezra D."/>
            <person name="Gonzalez J.B."/>
            <person name="Henrissat B."/>
            <person name="Kuo A."/>
            <person name="Liang C."/>
            <person name="Lipzen A."/>
            <person name="Lutzoni F."/>
            <person name="Magnuson J."/>
            <person name="Mondo S."/>
            <person name="Nolan M."/>
            <person name="Ohm R."/>
            <person name="Pangilinan J."/>
            <person name="Park H.-J."/>
            <person name="Ramirez L."/>
            <person name="Alfaro M."/>
            <person name="Sun H."/>
            <person name="Tritt A."/>
            <person name="Yoshinaga Y."/>
            <person name="Zwiers L.-H."/>
            <person name="Turgeon B.G."/>
            <person name="Goodwin S.B."/>
            <person name="Spatafora J.W."/>
            <person name="Crous P.W."/>
            <person name="Grigoriev I.V."/>
        </authorList>
    </citation>
    <scope>NUCLEOTIDE SEQUENCE</scope>
    <source>
        <strain evidence="1 3">CBS 781.70</strain>
    </source>
</reference>
<dbReference type="Pfam" id="PF12006">
    <property type="entry name" value="DUF3500"/>
    <property type="match status" value="1"/>
</dbReference>
<dbReference type="PANTHER" id="PTHR37489">
    <property type="entry name" value="DUF3500 DOMAIN-CONTAINING PROTEIN"/>
    <property type="match status" value="1"/>
</dbReference>